<reference evidence="2" key="1">
    <citation type="submission" date="2021-08" db="EMBL/GenBank/DDBJ databases">
        <authorList>
            <person name="Misof B."/>
            <person name="Oliver O."/>
            <person name="Podsiadlowski L."/>
            <person name="Donath A."/>
            <person name="Peters R."/>
            <person name="Mayer C."/>
            <person name="Rust J."/>
            <person name="Gunkel S."/>
            <person name="Lesny P."/>
            <person name="Martin S."/>
            <person name="Oeyen J.P."/>
            <person name="Petersen M."/>
            <person name="Panagiotis P."/>
            <person name="Wilbrandt J."/>
            <person name="Tanja T."/>
        </authorList>
    </citation>
    <scope>NUCLEOTIDE SEQUENCE</scope>
    <source>
        <strain evidence="2">GBR_01_08_01A</strain>
        <tissue evidence="2">Thorax + abdomen</tissue>
    </source>
</reference>
<feature type="compositionally biased region" description="Polar residues" evidence="1">
    <location>
        <begin position="404"/>
        <end position="423"/>
    </location>
</feature>
<accession>A0AAD9RWQ7</accession>
<protein>
    <submittedName>
        <fullName evidence="2">Uncharacterized protein</fullName>
    </submittedName>
</protein>
<evidence type="ECO:0000313" key="3">
    <source>
        <dbReference type="Proteomes" id="UP001258017"/>
    </source>
</evidence>
<feature type="region of interest" description="Disordered" evidence="1">
    <location>
        <begin position="601"/>
        <end position="624"/>
    </location>
</feature>
<feature type="compositionally biased region" description="Polar residues" evidence="1">
    <location>
        <begin position="1053"/>
        <end position="1064"/>
    </location>
</feature>
<name>A0AAD9RWQ7_9HYME</name>
<feature type="region of interest" description="Disordered" evidence="1">
    <location>
        <begin position="1039"/>
        <end position="1066"/>
    </location>
</feature>
<organism evidence="2 3">
    <name type="scientific">Odynerus spinipes</name>
    <dbReference type="NCBI Taxonomy" id="1348599"/>
    <lineage>
        <taxon>Eukaryota</taxon>
        <taxon>Metazoa</taxon>
        <taxon>Ecdysozoa</taxon>
        <taxon>Arthropoda</taxon>
        <taxon>Hexapoda</taxon>
        <taxon>Insecta</taxon>
        <taxon>Pterygota</taxon>
        <taxon>Neoptera</taxon>
        <taxon>Endopterygota</taxon>
        <taxon>Hymenoptera</taxon>
        <taxon>Apocrita</taxon>
        <taxon>Aculeata</taxon>
        <taxon>Vespoidea</taxon>
        <taxon>Vespidae</taxon>
        <taxon>Eumeninae</taxon>
        <taxon>Odynerus</taxon>
    </lineage>
</organism>
<comment type="caution">
    <text evidence="2">The sequence shown here is derived from an EMBL/GenBank/DDBJ whole genome shotgun (WGS) entry which is preliminary data.</text>
</comment>
<dbReference type="EMBL" id="JAIFRP010000008">
    <property type="protein sequence ID" value="KAK2587050.1"/>
    <property type="molecule type" value="Genomic_DNA"/>
</dbReference>
<evidence type="ECO:0000256" key="1">
    <source>
        <dbReference type="SAM" id="MobiDB-lite"/>
    </source>
</evidence>
<feature type="region of interest" description="Disordered" evidence="1">
    <location>
        <begin position="404"/>
        <end position="436"/>
    </location>
</feature>
<feature type="compositionally biased region" description="Polar residues" evidence="1">
    <location>
        <begin position="1363"/>
        <end position="1372"/>
    </location>
</feature>
<feature type="compositionally biased region" description="Basic and acidic residues" evidence="1">
    <location>
        <begin position="1374"/>
        <end position="1400"/>
    </location>
</feature>
<evidence type="ECO:0000313" key="2">
    <source>
        <dbReference type="EMBL" id="KAK2587050.1"/>
    </source>
</evidence>
<feature type="compositionally biased region" description="Low complexity" evidence="1">
    <location>
        <begin position="1484"/>
        <end position="1497"/>
    </location>
</feature>
<feature type="compositionally biased region" description="Polar residues" evidence="1">
    <location>
        <begin position="1324"/>
        <end position="1340"/>
    </location>
</feature>
<feature type="compositionally biased region" description="Basic and acidic residues" evidence="1">
    <location>
        <begin position="818"/>
        <end position="830"/>
    </location>
</feature>
<keyword evidence="3" id="KW-1185">Reference proteome</keyword>
<feature type="compositionally biased region" description="Basic and acidic residues" evidence="1">
    <location>
        <begin position="1206"/>
        <end position="1242"/>
    </location>
</feature>
<feature type="compositionally biased region" description="Polar residues" evidence="1">
    <location>
        <begin position="1277"/>
        <end position="1295"/>
    </location>
</feature>
<feature type="region of interest" description="Disordered" evidence="1">
    <location>
        <begin position="723"/>
        <end position="859"/>
    </location>
</feature>
<feature type="compositionally biased region" description="Basic and acidic residues" evidence="1">
    <location>
        <begin position="756"/>
        <end position="775"/>
    </location>
</feature>
<gene>
    <name evidence="2" type="ORF">KPH14_011004</name>
</gene>
<feature type="region of interest" description="Disordered" evidence="1">
    <location>
        <begin position="874"/>
        <end position="1021"/>
    </location>
</feature>
<feature type="compositionally biased region" description="Basic and acidic residues" evidence="1">
    <location>
        <begin position="723"/>
        <end position="745"/>
    </location>
</feature>
<feature type="compositionally biased region" description="Polar residues" evidence="1">
    <location>
        <begin position="954"/>
        <end position="966"/>
    </location>
</feature>
<feature type="region of interest" description="Disordered" evidence="1">
    <location>
        <begin position="1277"/>
        <end position="1513"/>
    </location>
</feature>
<feature type="compositionally biased region" description="Polar residues" evidence="1">
    <location>
        <begin position="1473"/>
        <end position="1483"/>
    </location>
</feature>
<feature type="region of interest" description="Disordered" evidence="1">
    <location>
        <begin position="1194"/>
        <end position="1247"/>
    </location>
</feature>
<feature type="compositionally biased region" description="Gly residues" evidence="1">
    <location>
        <begin position="789"/>
        <end position="801"/>
    </location>
</feature>
<feature type="compositionally biased region" description="Basic and acidic residues" evidence="1">
    <location>
        <begin position="908"/>
        <end position="940"/>
    </location>
</feature>
<sequence length="1553" mass="173024">MNHVKCIFNVNVPRRVSSNTGITQHGNCRSESSFKKRISKPRPAAVDNSFMLAVRKVYPLLVQRHREDTRIGDNRREMLYCMRGSKSKSIATSLRRLLSDKKLPLYYVDAINSKQLVRFASSSNLSYDRTLSYDDDRESRSYAQMITAYNETMTTVDNASSILQDSSHLKKNVQLSRTLFRSTSTLSSAAYNCDSFTIKENKEETSTTDLCYAIDTITDNDDLYDAIEKVKDLDVYSPVTTSKPCTRSYANIIADYSATMDVNSILNKYRNDFPKLSTVSFSTSKATAVEEPPVERNVSEFVSSPDLSTCKKMNTKEELEWLMKVDKILNDMKNTTGKASTKVNKSVPGLQENDVLECVTEQAVWVDKSTLSNRRKINVAAAPEIEKNEEETQYRQVRVEMADTSGQNLQASSNKPTSSSLDASSRKDWTQMPRSTETIPMDPQVELRMAPSGNESIVSVNVADIAKAMESRNHDSKELSVIVSSKHREAAKVKPENVSNVFPDNANFGSMRISISEGSLPVKELELSINGKPISDVRSIKARTETLNVMTSRDKVEIRVPYFQDNPSNVSSNTKSFAKNVQNTESVLKLRIATAFDGTSPSMTTDTTKSVHTQSNLSSRNPEVKYTHTRGSNAITKMAEVPPPIKTVEKSATTSSIQTVEKSATTSSMQTFEAAKAQVKSEEARWAKIKNKFLGGSLSPSVSDVKRSEENIPAMKKENIPAMKKENIPAMKKENIPPVKKEDIQPVKTVTSNTVKKAEPPKDKSVKSASEKENIKSLADIISKQTGKSSGGNPSGFGKPKGGSNQPPDGSKPPASGNKRESRTTDETKTKPTMNNRSSKTDTFDQRLSPKWSPWWTSSDAYVKLKKEEDYYRSYSTPPNMTEEQERNDFSPMDKVTPKTTQESIRASPEEKPLPAKSQDPPKPKVKESKVEEKKYETKESTNASSKVRDTEKTSTSSSMFQSENVPITRHDSPRVNEKTNRQSLSSPPKITEEKLSKRNEDSLKKETRNATTTKEVESTKNVVAKDNVSVSIKEVPKVDATLSSVESKRTENTLSKNTSSPNVLSEGKLNLQADIKIKDSMSRVTKQVRSANTLDIADSKMKEILNSMKPIEKKKDGTLIDYGVKVPSRKKPEKFKPRPKFTARTSDAITRKEITKNSDSTVLTISESKKEDLRLGTQNDIHANQSAQSINVSKLNPIKYSPRNTDIREDEAKKETVLAKDKPLDKGKDPVTSQESKKEIVQKPVNPENVGVDVDVESLFEKTFNILEITKDRISSTNVAKDQVSPKSSFTNEVPASKEESVNTKNVNTPPKPSEVRKEISSKPVQTEKVITSDESLNEQIPKIWQRSKDRSIPYQNVVKESPTTNSTNKEPVSVKEDSLNIKSVKTEYKFDEDVREPFEGTVVPKPSKSTRKSTKNIIEPSEPLAGTIVRRSSKDMEKRKSKNVSYKRMSKSNTSPPRNLLEPKTNKNRGDSSGSQSNTGIPSGPVSSNGPSSPNMIKSSAHSTKSIDLDKLEEIGVKSADRSVNPKKSDKELVYSVWLQRSKQKTDDKKP</sequence>
<proteinExistence type="predicted"/>
<reference evidence="2" key="2">
    <citation type="journal article" date="2023" name="Commun. Biol.">
        <title>Intrasexual cuticular hydrocarbon dimorphism in a wasp sheds light on hydrocarbon biosynthesis genes in Hymenoptera.</title>
        <authorList>
            <person name="Moris V.C."/>
            <person name="Podsiadlowski L."/>
            <person name="Martin S."/>
            <person name="Oeyen J.P."/>
            <person name="Donath A."/>
            <person name="Petersen M."/>
            <person name="Wilbrandt J."/>
            <person name="Misof B."/>
            <person name="Liedtke D."/>
            <person name="Thamm M."/>
            <person name="Scheiner R."/>
            <person name="Schmitt T."/>
            <person name="Niehuis O."/>
        </authorList>
    </citation>
    <scope>NUCLEOTIDE SEQUENCE</scope>
    <source>
        <strain evidence="2">GBR_01_08_01A</strain>
    </source>
</reference>
<feature type="compositionally biased region" description="Polar residues" evidence="1">
    <location>
        <begin position="601"/>
        <end position="621"/>
    </location>
</feature>
<dbReference type="Proteomes" id="UP001258017">
    <property type="component" value="Unassembled WGS sequence"/>
</dbReference>
<feature type="compositionally biased region" description="Basic and acidic residues" evidence="1">
    <location>
        <begin position="991"/>
        <end position="1019"/>
    </location>
</feature>
<feature type="compositionally biased region" description="Basic and acidic residues" evidence="1">
    <location>
        <begin position="969"/>
        <end position="981"/>
    </location>
</feature>